<protein>
    <submittedName>
        <fullName evidence="2">Serine/threonine-protein phosphatase 2</fullName>
    </submittedName>
</protein>
<dbReference type="InterPro" id="IPR004843">
    <property type="entry name" value="Calcineurin-like_PHP"/>
</dbReference>
<feature type="domain" description="Calcineurin-like phosphoesterase" evidence="1">
    <location>
        <begin position="16"/>
        <end position="193"/>
    </location>
</feature>
<gene>
    <name evidence="2" type="ORF">DJ533_17205</name>
</gene>
<dbReference type="STRING" id="1871111.GCA_001704615_03036"/>
<dbReference type="Proteomes" id="UP000245977">
    <property type="component" value="Chromosome"/>
</dbReference>
<proteinExistence type="predicted"/>
<dbReference type="KEGG" id="adv:DJ533_17205"/>
<accession>A0A2S2FGU2</accession>
<organism evidence="2 3">
    <name type="scientific">Acinetobacter defluvii</name>
    <dbReference type="NCBI Taxonomy" id="1871111"/>
    <lineage>
        <taxon>Bacteria</taxon>
        <taxon>Pseudomonadati</taxon>
        <taxon>Pseudomonadota</taxon>
        <taxon>Gammaproteobacteria</taxon>
        <taxon>Moraxellales</taxon>
        <taxon>Moraxellaceae</taxon>
        <taxon>Acinetobacter</taxon>
    </lineage>
</organism>
<dbReference type="GO" id="GO:0016791">
    <property type="term" value="F:phosphatase activity"/>
    <property type="evidence" value="ECO:0007669"/>
    <property type="project" value="TreeGrafter"/>
</dbReference>
<dbReference type="AlphaFoldDB" id="A0A2S2FGU2"/>
<dbReference type="Pfam" id="PF00149">
    <property type="entry name" value="Metallophos"/>
    <property type="match status" value="1"/>
</dbReference>
<dbReference type="InterPro" id="IPR050126">
    <property type="entry name" value="Ap4A_hydrolase"/>
</dbReference>
<dbReference type="GO" id="GO:0005737">
    <property type="term" value="C:cytoplasm"/>
    <property type="evidence" value="ECO:0007669"/>
    <property type="project" value="TreeGrafter"/>
</dbReference>
<dbReference type="Gene3D" id="3.60.21.10">
    <property type="match status" value="1"/>
</dbReference>
<dbReference type="InterPro" id="IPR029052">
    <property type="entry name" value="Metallo-depent_PP-like"/>
</dbReference>
<evidence type="ECO:0000313" key="2">
    <source>
        <dbReference type="EMBL" id="AWL30174.1"/>
    </source>
</evidence>
<dbReference type="PANTHER" id="PTHR42850">
    <property type="entry name" value="METALLOPHOSPHOESTERASE"/>
    <property type="match status" value="1"/>
</dbReference>
<reference evidence="2" key="1">
    <citation type="submission" date="2019-08" db="EMBL/GenBank/DDBJ databases">
        <title>The complete genome of Acinetobacter defluvii strain WCHAD010030.</title>
        <authorList>
            <person name="Hu Y."/>
            <person name="Qin J."/>
            <person name="Feng Y."/>
            <person name="Zong Z."/>
        </authorList>
    </citation>
    <scope>NUCLEOTIDE SEQUENCE</scope>
    <source>
        <strain evidence="2">WCHA30</strain>
    </source>
</reference>
<name>A0A2S2FGU2_9GAMM</name>
<dbReference type="SUPFAM" id="SSF56300">
    <property type="entry name" value="Metallo-dependent phosphatases"/>
    <property type="match status" value="1"/>
</dbReference>
<dbReference type="RefSeq" id="WP_065993745.1">
    <property type="nucleotide sequence ID" value="NZ_CP029397.2"/>
</dbReference>
<dbReference type="GO" id="GO:0110154">
    <property type="term" value="P:RNA decapping"/>
    <property type="evidence" value="ECO:0007669"/>
    <property type="project" value="TreeGrafter"/>
</dbReference>
<dbReference type="PANTHER" id="PTHR42850:SF10">
    <property type="entry name" value="SERINE_THREONINE-PROTEIN PHOSPHATASE 1"/>
    <property type="match status" value="1"/>
</dbReference>
<sequence length="233" mass="26997">MQFNNPIEYYHHTQGRLFVVGDLHGCYSELMQALDKLQFDFQQDLLVCVGDLVDRGTDSLKCLNLVHEPWFKSVIGNHEEMCLYSAIDPIMARLHAQHGGEWFYALPEVDKNRVVELCQKMPIILEVEYLGQKYGFVHGDIEQNDWAVLKANIHQEKYREIALWGRSRVRNATKKNFQSIQGIDLVFLGHTVVDLVTKRHNCYFIDTGAVFDMRLTVLQIHPDLPIEKQVIVV</sequence>
<evidence type="ECO:0000313" key="3">
    <source>
        <dbReference type="Proteomes" id="UP000245977"/>
    </source>
</evidence>
<evidence type="ECO:0000259" key="1">
    <source>
        <dbReference type="Pfam" id="PF00149"/>
    </source>
</evidence>
<dbReference type="EMBL" id="CP029397">
    <property type="protein sequence ID" value="AWL30174.1"/>
    <property type="molecule type" value="Genomic_DNA"/>
</dbReference>
<keyword evidence="3" id="KW-1185">Reference proteome</keyword>
<dbReference type="GO" id="GO:0008803">
    <property type="term" value="F:bis(5'-nucleosyl)-tetraphosphatase (symmetrical) activity"/>
    <property type="evidence" value="ECO:0007669"/>
    <property type="project" value="TreeGrafter"/>
</dbReference>
<dbReference type="OrthoDB" id="5296354at2"/>